<evidence type="ECO:0000313" key="3">
    <source>
        <dbReference type="EMBL" id="TKC00034.1"/>
    </source>
</evidence>
<evidence type="ECO:0000256" key="1">
    <source>
        <dbReference type="SAM" id="Coils"/>
    </source>
</evidence>
<dbReference type="Proteomes" id="UP000310477">
    <property type="component" value="Unassembled WGS sequence"/>
</dbReference>
<dbReference type="AlphaFoldDB" id="A0A4U1C3U8"/>
<feature type="coiled-coil region" evidence="1">
    <location>
        <begin position="103"/>
        <end position="130"/>
    </location>
</feature>
<sequence length="135" mass="15805">MQNPLNNFPNSKLRIFRELNNFTQKYVGEEILGISQNTYSRLENSPKKITKDQAEKLAEAYNITVDQLLSNDTPIVSFHNNTIDKAFIQNYYETQKELVDALIIEKDKQIEFLKSELERVNEQFSKLFNKVADKL</sequence>
<dbReference type="InterPro" id="IPR010982">
    <property type="entry name" value="Lambda_DNA-bd_dom_sf"/>
</dbReference>
<gene>
    <name evidence="3" type="ORF">FA045_11375</name>
</gene>
<evidence type="ECO:0000259" key="2">
    <source>
        <dbReference type="PROSITE" id="PS50943"/>
    </source>
</evidence>
<dbReference type="GO" id="GO:0003677">
    <property type="term" value="F:DNA binding"/>
    <property type="evidence" value="ECO:0007669"/>
    <property type="project" value="InterPro"/>
</dbReference>
<accession>A0A4U1C3U8</accession>
<dbReference type="Gene3D" id="1.10.260.40">
    <property type="entry name" value="lambda repressor-like DNA-binding domains"/>
    <property type="match status" value="1"/>
</dbReference>
<dbReference type="OrthoDB" id="798409at2"/>
<name>A0A4U1C3U8_9SPHI</name>
<keyword evidence="4" id="KW-1185">Reference proteome</keyword>
<feature type="domain" description="HTH cro/C1-type" evidence="2">
    <location>
        <begin position="13"/>
        <end position="68"/>
    </location>
</feature>
<dbReference type="Pfam" id="PF01381">
    <property type="entry name" value="HTH_3"/>
    <property type="match status" value="1"/>
</dbReference>
<protein>
    <submittedName>
        <fullName evidence="3">Helix-turn-helix transcriptional regulator</fullName>
    </submittedName>
</protein>
<dbReference type="InterPro" id="IPR001387">
    <property type="entry name" value="Cro/C1-type_HTH"/>
</dbReference>
<comment type="caution">
    <text evidence="3">The sequence shown here is derived from an EMBL/GenBank/DDBJ whole genome shotgun (WGS) entry which is preliminary data.</text>
</comment>
<organism evidence="3 4">
    <name type="scientific">Pedobacter cryotolerans</name>
    <dbReference type="NCBI Taxonomy" id="2571270"/>
    <lineage>
        <taxon>Bacteria</taxon>
        <taxon>Pseudomonadati</taxon>
        <taxon>Bacteroidota</taxon>
        <taxon>Sphingobacteriia</taxon>
        <taxon>Sphingobacteriales</taxon>
        <taxon>Sphingobacteriaceae</taxon>
        <taxon>Pedobacter</taxon>
    </lineage>
</organism>
<dbReference type="EMBL" id="SWBO01000005">
    <property type="protein sequence ID" value="TKC00034.1"/>
    <property type="molecule type" value="Genomic_DNA"/>
</dbReference>
<dbReference type="PROSITE" id="PS50943">
    <property type="entry name" value="HTH_CROC1"/>
    <property type="match status" value="1"/>
</dbReference>
<dbReference type="RefSeq" id="WP_136877197.1">
    <property type="nucleotide sequence ID" value="NZ_SWBO01000005.1"/>
</dbReference>
<dbReference type="CDD" id="cd00093">
    <property type="entry name" value="HTH_XRE"/>
    <property type="match status" value="1"/>
</dbReference>
<reference evidence="3 4" key="1">
    <citation type="submission" date="2019-04" db="EMBL/GenBank/DDBJ databases">
        <title>Pedobacter sp. AR-2-6 sp. nov., isolated from Arctic soil.</title>
        <authorList>
            <person name="Dahal R.H."/>
            <person name="Kim D.-U."/>
        </authorList>
    </citation>
    <scope>NUCLEOTIDE SEQUENCE [LARGE SCALE GENOMIC DNA]</scope>
    <source>
        <strain evidence="3 4">AR-2-6</strain>
    </source>
</reference>
<dbReference type="SUPFAM" id="SSF47413">
    <property type="entry name" value="lambda repressor-like DNA-binding domains"/>
    <property type="match status" value="1"/>
</dbReference>
<evidence type="ECO:0000313" key="4">
    <source>
        <dbReference type="Proteomes" id="UP000310477"/>
    </source>
</evidence>
<keyword evidence="1" id="KW-0175">Coiled coil</keyword>
<dbReference type="SMART" id="SM00530">
    <property type="entry name" value="HTH_XRE"/>
    <property type="match status" value="1"/>
</dbReference>
<proteinExistence type="predicted"/>